<reference evidence="3" key="1">
    <citation type="journal article" date="2023" name="G3 (Bethesda)">
        <title>A reference genome for the long-term kleptoplast-retaining sea slug Elysia crispata morphotype clarki.</title>
        <authorList>
            <person name="Eastman K.E."/>
            <person name="Pendleton A.L."/>
            <person name="Shaikh M.A."/>
            <person name="Suttiyut T."/>
            <person name="Ogas R."/>
            <person name="Tomko P."/>
            <person name="Gavelis G."/>
            <person name="Widhalm J.R."/>
            <person name="Wisecaver J.H."/>
        </authorList>
    </citation>
    <scope>NUCLEOTIDE SEQUENCE</scope>
    <source>
        <strain evidence="3">ECLA1</strain>
    </source>
</reference>
<evidence type="ECO:0000256" key="1">
    <source>
        <dbReference type="ARBA" id="ARBA00006865"/>
    </source>
</evidence>
<dbReference type="GO" id="GO:0004553">
    <property type="term" value="F:hydrolase activity, hydrolyzing O-glycosyl compounds"/>
    <property type="evidence" value="ECO:0007669"/>
    <property type="project" value="InterPro"/>
</dbReference>
<dbReference type="SUPFAM" id="SSF49899">
    <property type="entry name" value="Concanavalin A-like lectins/glucanases"/>
    <property type="match status" value="1"/>
</dbReference>
<dbReference type="Pfam" id="PF00722">
    <property type="entry name" value="Glyco_hydro_16"/>
    <property type="match status" value="1"/>
</dbReference>
<dbReference type="AlphaFoldDB" id="A0AAE1D445"/>
<dbReference type="GO" id="GO:0005975">
    <property type="term" value="P:carbohydrate metabolic process"/>
    <property type="evidence" value="ECO:0007669"/>
    <property type="project" value="InterPro"/>
</dbReference>
<comment type="caution">
    <text evidence="3">The sequence shown here is derived from an EMBL/GenBank/DDBJ whole genome shotgun (WGS) entry which is preliminary data.</text>
</comment>
<comment type="similarity">
    <text evidence="1">Belongs to the glycosyl hydrolase 16 family.</text>
</comment>
<dbReference type="EMBL" id="JAWDGP010005488">
    <property type="protein sequence ID" value="KAK3756659.1"/>
    <property type="molecule type" value="Genomic_DNA"/>
</dbReference>
<gene>
    <name evidence="3" type="ORF">RRG08_051522</name>
</gene>
<keyword evidence="4" id="KW-1185">Reference proteome</keyword>
<dbReference type="PANTHER" id="PTHR10963:SF55">
    <property type="entry name" value="GLYCOSIDE HYDROLASE FAMILY 16 PROTEIN"/>
    <property type="match status" value="1"/>
</dbReference>
<dbReference type="Proteomes" id="UP001283361">
    <property type="component" value="Unassembled WGS sequence"/>
</dbReference>
<evidence type="ECO:0000259" key="2">
    <source>
        <dbReference type="PROSITE" id="PS51762"/>
    </source>
</evidence>
<dbReference type="PROSITE" id="PS51762">
    <property type="entry name" value="GH16_2"/>
    <property type="match status" value="1"/>
</dbReference>
<accession>A0AAE1D445</accession>
<feature type="domain" description="GH16" evidence="2">
    <location>
        <begin position="1"/>
        <end position="170"/>
    </location>
</feature>
<dbReference type="InterPro" id="IPR050546">
    <property type="entry name" value="Glycosyl_Hydrlase_16"/>
</dbReference>
<dbReference type="InterPro" id="IPR013320">
    <property type="entry name" value="ConA-like_dom_sf"/>
</dbReference>
<dbReference type="PANTHER" id="PTHR10963">
    <property type="entry name" value="GLYCOSYL HYDROLASE-RELATED"/>
    <property type="match status" value="1"/>
</dbReference>
<dbReference type="InterPro" id="IPR000757">
    <property type="entry name" value="Beta-glucanase-like"/>
</dbReference>
<sequence length="171" mass="19318">MGSTLHFGPFLEANQWKKAHATTTATSGTFGDSFHKFRLDWDDKAITFSVDGQEILSVDPGSGGFWDFGQFEKNGQSKWENPWAAGERMAPFDQEFYIIMNVAVGGVGFFPDEYVNSPYPKPWNDNTGHAATAFWNARNNWLPTWKLDHNNGEDAAMQVKYVRVWKTVPSS</sequence>
<organism evidence="3 4">
    <name type="scientific">Elysia crispata</name>
    <name type="common">lettuce slug</name>
    <dbReference type="NCBI Taxonomy" id="231223"/>
    <lineage>
        <taxon>Eukaryota</taxon>
        <taxon>Metazoa</taxon>
        <taxon>Spiralia</taxon>
        <taxon>Lophotrochozoa</taxon>
        <taxon>Mollusca</taxon>
        <taxon>Gastropoda</taxon>
        <taxon>Heterobranchia</taxon>
        <taxon>Euthyneura</taxon>
        <taxon>Panpulmonata</taxon>
        <taxon>Sacoglossa</taxon>
        <taxon>Placobranchoidea</taxon>
        <taxon>Plakobranchidae</taxon>
        <taxon>Elysia</taxon>
    </lineage>
</organism>
<evidence type="ECO:0000313" key="3">
    <source>
        <dbReference type="EMBL" id="KAK3756659.1"/>
    </source>
</evidence>
<name>A0AAE1D445_9GAST</name>
<proteinExistence type="inferred from homology"/>
<protein>
    <recommendedName>
        <fullName evidence="2">GH16 domain-containing protein</fullName>
    </recommendedName>
</protein>
<dbReference type="Gene3D" id="2.60.120.200">
    <property type="match status" value="1"/>
</dbReference>
<evidence type="ECO:0000313" key="4">
    <source>
        <dbReference type="Proteomes" id="UP001283361"/>
    </source>
</evidence>